<dbReference type="SMART" id="SM00248">
    <property type="entry name" value="ANK"/>
    <property type="match status" value="10"/>
</dbReference>
<sequence>MRKRIALLAACALMGAAETARADEGALERAVRADDVAGAKAALAEGANPDQRLAYAATPLALAVDRQNAAMVELLLAEGADPDLFDAEGLAPLALACELGGGAIVEKLLGAGADVRAAGADGTTPLATCARFAPAATVAQMLKLGADARAVDARGQTPLMWAASSGNLDAMRMVLNAGADANRVTKGGFTPLFFAIKSKVPEATAIMLDAGADPAFIGPEDTSALQLALYQESWDAAAMLLRRGPAFDLAATDRNGQQPLHVAAKAGATEVVALLLDKGADPNGTTGPARVTWVTEANFGVPPPPVPPTPPLLTAAAHGHVDVMRLLVDGGARPDFTAQNGTNVTLAAAKGQDADALAYALALAPDANVANSGGATPLHLLLYGGMQPALEPMLKLLRDQGARTDIAASGGPTADEVAQKGLTEVRAVYDRVFTPALASSAH</sequence>
<feature type="repeat" description="ANK" evidence="3">
    <location>
        <begin position="373"/>
        <end position="409"/>
    </location>
</feature>
<feature type="repeat" description="ANK" evidence="3">
    <location>
        <begin position="154"/>
        <end position="186"/>
    </location>
</feature>
<protein>
    <recommendedName>
        <fullName evidence="7">Ankyrin repeat domain-containing protein</fullName>
    </recommendedName>
</protein>
<dbReference type="EMBL" id="BMIP01000004">
    <property type="protein sequence ID" value="GGD70446.1"/>
    <property type="molecule type" value="Genomic_DNA"/>
</dbReference>
<dbReference type="Proteomes" id="UP000612349">
    <property type="component" value="Unassembled WGS sequence"/>
</dbReference>
<evidence type="ECO:0000256" key="3">
    <source>
        <dbReference type="PROSITE-ProRule" id="PRU00023"/>
    </source>
</evidence>
<name>A0A916Z0B4_9SPHN</name>
<comment type="caution">
    <text evidence="5">The sequence shown here is derived from an EMBL/GenBank/DDBJ whole genome shotgun (WGS) entry which is preliminary data.</text>
</comment>
<keyword evidence="1" id="KW-0677">Repeat</keyword>
<evidence type="ECO:0000313" key="5">
    <source>
        <dbReference type="EMBL" id="GGD70446.1"/>
    </source>
</evidence>
<dbReference type="PRINTS" id="PR01415">
    <property type="entry name" value="ANKYRIN"/>
</dbReference>
<keyword evidence="2 3" id="KW-0040">ANK repeat</keyword>
<evidence type="ECO:0000256" key="1">
    <source>
        <dbReference type="ARBA" id="ARBA00022737"/>
    </source>
</evidence>
<proteinExistence type="predicted"/>
<dbReference type="PROSITE" id="PS50088">
    <property type="entry name" value="ANK_REPEAT"/>
    <property type="match status" value="6"/>
</dbReference>
<evidence type="ECO:0000256" key="4">
    <source>
        <dbReference type="SAM" id="SignalP"/>
    </source>
</evidence>
<dbReference type="PANTHER" id="PTHR24198">
    <property type="entry name" value="ANKYRIN REPEAT AND PROTEIN KINASE DOMAIN-CONTAINING PROTEIN"/>
    <property type="match status" value="1"/>
</dbReference>
<reference evidence="5" key="1">
    <citation type="journal article" date="2014" name="Int. J. Syst. Evol. Microbiol.">
        <title>Complete genome sequence of Corynebacterium casei LMG S-19264T (=DSM 44701T), isolated from a smear-ripened cheese.</title>
        <authorList>
            <consortium name="US DOE Joint Genome Institute (JGI-PGF)"/>
            <person name="Walter F."/>
            <person name="Albersmeier A."/>
            <person name="Kalinowski J."/>
            <person name="Ruckert C."/>
        </authorList>
    </citation>
    <scope>NUCLEOTIDE SEQUENCE</scope>
    <source>
        <strain evidence="5">CGMCC 1.15360</strain>
    </source>
</reference>
<accession>A0A916Z0B4</accession>
<dbReference type="RefSeq" id="WP_229665427.1">
    <property type="nucleotide sequence ID" value="NZ_BMIP01000004.1"/>
</dbReference>
<organism evidence="5 6">
    <name type="scientific">Croceicoccus mobilis</name>
    <dbReference type="NCBI Taxonomy" id="1703339"/>
    <lineage>
        <taxon>Bacteria</taxon>
        <taxon>Pseudomonadati</taxon>
        <taxon>Pseudomonadota</taxon>
        <taxon>Alphaproteobacteria</taxon>
        <taxon>Sphingomonadales</taxon>
        <taxon>Erythrobacteraceae</taxon>
        <taxon>Croceicoccus</taxon>
    </lineage>
</organism>
<evidence type="ECO:0000313" key="6">
    <source>
        <dbReference type="Proteomes" id="UP000612349"/>
    </source>
</evidence>
<feature type="signal peptide" evidence="4">
    <location>
        <begin position="1"/>
        <end position="22"/>
    </location>
</feature>
<keyword evidence="4" id="KW-0732">Signal</keyword>
<evidence type="ECO:0008006" key="7">
    <source>
        <dbReference type="Google" id="ProtNLM"/>
    </source>
</evidence>
<feature type="repeat" description="ANK" evidence="3">
    <location>
        <begin position="55"/>
        <end position="87"/>
    </location>
</feature>
<feature type="repeat" description="ANK" evidence="3">
    <location>
        <begin position="255"/>
        <end position="287"/>
    </location>
</feature>
<feature type="repeat" description="ANK" evidence="3">
    <location>
        <begin position="311"/>
        <end position="339"/>
    </location>
</feature>
<dbReference type="InterPro" id="IPR002110">
    <property type="entry name" value="Ankyrin_rpt"/>
</dbReference>
<dbReference type="SUPFAM" id="SSF48403">
    <property type="entry name" value="Ankyrin repeat"/>
    <property type="match status" value="1"/>
</dbReference>
<evidence type="ECO:0000256" key="2">
    <source>
        <dbReference type="ARBA" id="ARBA00023043"/>
    </source>
</evidence>
<feature type="repeat" description="ANK" evidence="3">
    <location>
        <begin position="88"/>
        <end position="120"/>
    </location>
</feature>
<dbReference type="Gene3D" id="1.25.40.20">
    <property type="entry name" value="Ankyrin repeat-containing domain"/>
    <property type="match status" value="3"/>
</dbReference>
<reference evidence="5" key="2">
    <citation type="submission" date="2020-09" db="EMBL/GenBank/DDBJ databases">
        <authorList>
            <person name="Sun Q."/>
            <person name="Zhou Y."/>
        </authorList>
    </citation>
    <scope>NUCLEOTIDE SEQUENCE</scope>
    <source>
        <strain evidence="5">CGMCC 1.15360</strain>
    </source>
</reference>
<feature type="chain" id="PRO_5037018741" description="Ankyrin repeat domain-containing protein" evidence="4">
    <location>
        <begin position="23"/>
        <end position="442"/>
    </location>
</feature>
<gene>
    <name evidence="5" type="ORF">GCM10010990_19970</name>
</gene>
<dbReference type="InterPro" id="IPR036770">
    <property type="entry name" value="Ankyrin_rpt-contain_sf"/>
</dbReference>
<dbReference type="Pfam" id="PF12796">
    <property type="entry name" value="Ank_2"/>
    <property type="match status" value="4"/>
</dbReference>
<keyword evidence="6" id="KW-1185">Reference proteome</keyword>
<dbReference type="AlphaFoldDB" id="A0A916Z0B4"/>
<dbReference type="PROSITE" id="PS50297">
    <property type="entry name" value="ANK_REP_REGION"/>
    <property type="match status" value="4"/>
</dbReference>
<dbReference type="PANTHER" id="PTHR24198:SF165">
    <property type="entry name" value="ANKYRIN REPEAT-CONTAINING PROTEIN-RELATED"/>
    <property type="match status" value="1"/>
</dbReference>